<evidence type="ECO:0000313" key="3">
    <source>
        <dbReference type="Proteomes" id="UP000295325"/>
    </source>
</evidence>
<dbReference type="InterPro" id="IPR029052">
    <property type="entry name" value="Metallo-depent_PP-like"/>
</dbReference>
<dbReference type="SUPFAM" id="SSF56300">
    <property type="entry name" value="Metallo-dependent phosphatases"/>
    <property type="match status" value="1"/>
</dbReference>
<organism evidence="2 3">
    <name type="scientific">Fonticella tunisiensis</name>
    <dbReference type="NCBI Taxonomy" id="1096341"/>
    <lineage>
        <taxon>Bacteria</taxon>
        <taxon>Bacillati</taxon>
        <taxon>Bacillota</taxon>
        <taxon>Clostridia</taxon>
        <taxon>Eubacteriales</taxon>
        <taxon>Clostridiaceae</taxon>
        <taxon>Fonticella</taxon>
    </lineage>
</organism>
<sequence>MIKLLYFTDTHIRGNNPKSRKDNFTESLKRKFGEIAKVCSEESIDYVLFGGDLFDRPDVSLSIVKDFLGVLKTMPLPIYAVLGNHDVYGQNPDTVNRTIIGLLDTLGIIKLIYRGEKIYLKKEGITLQLTGCSYYYDIDVSESRQGYITDKRDCDYSIHMAHGFLMDKPFIQGIPYTLIDDIVNKTQADITLCGHYHTGFGIKKMDGKYFINPGAIARISNTISEVERIPSYLIIELGNEIKLTIKELICARPGDEVLDRDILRREEFRQQTLNRFIQQVNSYGDFEELNLQRIINEIALRENIPKEIKDEALRRISESQRILSSREVLK</sequence>
<keyword evidence="2" id="KW-0378">Hydrolase</keyword>
<comment type="caution">
    <text evidence="2">The sequence shown here is derived from an EMBL/GenBank/DDBJ whole genome shotgun (WGS) entry which is preliminary data.</text>
</comment>
<keyword evidence="2" id="KW-0540">Nuclease</keyword>
<evidence type="ECO:0000259" key="1">
    <source>
        <dbReference type="Pfam" id="PF00149"/>
    </source>
</evidence>
<dbReference type="Gene3D" id="3.60.21.10">
    <property type="match status" value="1"/>
</dbReference>
<dbReference type="Pfam" id="PF00149">
    <property type="entry name" value="Metallophos"/>
    <property type="match status" value="1"/>
</dbReference>
<accession>A0A4R7KRW1</accession>
<proteinExistence type="predicted"/>
<gene>
    <name evidence="2" type="ORF">EDD71_10631</name>
</gene>
<dbReference type="Proteomes" id="UP000295325">
    <property type="component" value="Unassembled WGS sequence"/>
</dbReference>
<dbReference type="AlphaFoldDB" id="A0A4R7KRW1"/>
<dbReference type="RefSeq" id="WP_243116407.1">
    <property type="nucleotide sequence ID" value="NZ_SOAZ01000006.1"/>
</dbReference>
<feature type="domain" description="Calcineurin-like phosphoesterase" evidence="1">
    <location>
        <begin position="3"/>
        <end position="198"/>
    </location>
</feature>
<name>A0A4R7KRW1_9CLOT</name>
<keyword evidence="2" id="KW-0269">Exonuclease</keyword>
<dbReference type="GO" id="GO:0004527">
    <property type="term" value="F:exonuclease activity"/>
    <property type="evidence" value="ECO:0007669"/>
    <property type="project" value="UniProtKB-KW"/>
</dbReference>
<dbReference type="InterPro" id="IPR050535">
    <property type="entry name" value="DNA_Repair-Maintenance_Comp"/>
</dbReference>
<dbReference type="EMBL" id="SOAZ01000006">
    <property type="protein sequence ID" value="TDT61547.1"/>
    <property type="molecule type" value="Genomic_DNA"/>
</dbReference>
<dbReference type="PANTHER" id="PTHR30337:SF0">
    <property type="entry name" value="NUCLEASE SBCCD SUBUNIT D"/>
    <property type="match status" value="1"/>
</dbReference>
<reference evidence="2 3" key="1">
    <citation type="submission" date="2019-03" db="EMBL/GenBank/DDBJ databases">
        <title>Genomic Encyclopedia of Type Strains, Phase IV (KMG-IV): sequencing the most valuable type-strain genomes for metagenomic binning, comparative biology and taxonomic classification.</title>
        <authorList>
            <person name="Goeker M."/>
        </authorList>
    </citation>
    <scope>NUCLEOTIDE SEQUENCE [LARGE SCALE GENOMIC DNA]</scope>
    <source>
        <strain evidence="2 3">DSM 24455</strain>
    </source>
</reference>
<dbReference type="InterPro" id="IPR004843">
    <property type="entry name" value="Calcineurin-like_PHP"/>
</dbReference>
<keyword evidence="3" id="KW-1185">Reference proteome</keyword>
<evidence type="ECO:0000313" key="2">
    <source>
        <dbReference type="EMBL" id="TDT61547.1"/>
    </source>
</evidence>
<dbReference type="PANTHER" id="PTHR30337">
    <property type="entry name" value="COMPONENT OF ATP-DEPENDENT DSDNA EXONUCLEASE"/>
    <property type="match status" value="1"/>
</dbReference>
<protein>
    <submittedName>
        <fullName evidence="2">DNA repair exonuclease SbcCD nuclease subunit</fullName>
    </submittedName>
</protein>